<evidence type="ECO:0000313" key="2">
    <source>
        <dbReference type="EMBL" id="AIG73610.1"/>
    </source>
</evidence>
<evidence type="ECO:0000313" key="3">
    <source>
        <dbReference type="Proteomes" id="UP000028492"/>
    </source>
</evidence>
<dbReference type="KEGG" id="aja:AJAP_03420"/>
<dbReference type="Proteomes" id="UP000028492">
    <property type="component" value="Chromosome"/>
</dbReference>
<dbReference type="EMBL" id="CP008953">
    <property type="protein sequence ID" value="AIG73610.1"/>
    <property type="molecule type" value="Genomic_DNA"/>
</dbReference>
<evidence type="ECO:0000256" key="1">
    <source>
        <dbReference type="SAM" id="Phobius"/>
    </source>
</evidence>
<keyword evidence="3" id="KW-1185">Reference proteome</keyword>
<feature type="transmembrane region" description="Helical" evidence="1">
    <location>
        <begin position="29"/>
        <end position="51"/>
    </location>
</feature>
<sequence>MLKDANPTLELGVEVYKVSLISKHDCCRVVIAADIVGCGCVVIEVFIGGIIRSERLFSMSTFQLNKLSYASFINGAVVKKVDPLLKTVRKAP</sequence>
<accession>A0A075UTU8</accession>
<proteinExistence type="predicted"/>
<keyword evidence="1" id="KW-1133">Transmembrane helix</keyword>
<keyword evidence="1" id="KW-0472">Membrane</keyword>
<organism evidence="2 3">
    <name type="scientific">Amycolatopsis japonica</name>
    <dbReference type="NCBI Taxonomy" id="208439"/>
    <lineage>
        <taxon>Bacteria</taxon>
        <taxon>Bacillati</taxon>
        <taxon>Actinomycetota</taxon>
        <taxon>Actinomycetes</taxon>
        <taxon>Pseudonocardiales</taxon>
        <taxon>Pseudonocardiaceae</taxon>
        <taxon>Amycolatopsis</taxon>
        <taxon>Amycolatopsis japonica group</taxon>
    </lineage>
</organism>
<keyword evidence="1" id="KW-0812">Transmembrane</keyword>
<protein>
    <submittedName>
        <fullName evidence="2">Putative membrane protein</fullName>
    </submittedName>
</protein>
<name>A0A075UTU8_9PSEU</name>
<gene>
    <name evidence="2" type="ORF">AJAP_03420</name>
</gene>
<dbReference type="HOGENOM" id="CLU_2406857_0_0_11"/>
<dbReference type="AlphaFoldDB" id="A0A075UTU8"/>
<reference evidence="2 3" key="1">
    <citation type="journal article" date="2014" name="J. Biotechnol.">
        <title>Complete genome sequence of the actinobacterium Amycolatopsis japonica MG417-CF17(T) (=DSM 44213T) producing (S,S)-N,N'-ethylenediaminedisuccinic acid.</title>
        <authorList>
            <person name="Stegmann E."/>
            <person name="Albersmeier A."/>
            <person name="Spohn M."/>
            <person name="Gert H."/>
            <person name="Weber T."/>
            <person name="Wohlleben W."/>
            <person name="Kalinowski J."/>
            <person name="Ruckert C."/>
        </authorList>
    </citation>
    <scope>NUCLEOTIDE SEQUENCE [LARGE SCALE GENOMIC DNA]</scope>
    <source>
        <strain evidence="3">MG417-CF17 (DSM 44213)</strain>
    </source>
</reference>